<protein>
    <recommendedName>
        <fullName evidence="5">Integral membrane protein</fullName>
    </recommendedName>
</protein>
<feature type="transmembrane region" description="Helical" evidence="2">
    <location>
        <begin position="88"/>
        <end position="107"/>
    </location>
</feature>
<name>A0ABN6HDT8_9BACT</name>
<keyword evidence="2" id="KW-0812">Transmembrane</keyword>
<evidence type="ECO:0000256" key="1">
    <source>
        <dbReference type="SAM" id="MobiDB-lite"/>
    </source>
</evidence>
<keyword evidence="2" id="KW-1133">Transmembrane helix</keyword>
<evidence type="ECO:0000256" key="2">
    <source>
        <dbReference type="SAM" id="Phobius"/>
    </source>
</evidence>
<gene>
    <name evidence="3" type="ORF">HAHE_43000</name>
</gene>
<dbReference type="Proteomes" id="UP001374893">
    <property type="component" value="Chromosome"/>
</dbReference>
<dbReference type="RefSeq" id="WP_338687412.1">
    <property type="nucleotide sequence ID" value="NZ_AP024702.1"/>
</dbReference>
<reference evidence="3 4" key="1">
    <citation type="submission" date="2021-06" db="EMBL/GenBank/DDBJ databases">
        <title>Complete genome of Haloferula helveola possessing various polysaccharide degrading enzymes.</title>
        <authorList>
            <person name="Takami H."/>
            <person name="Huang C."/>
            <person name="Hamasaki K."/>
        </authorList>
    </citation>
    <scope>NUCLEOTIDE SEQUENCE [LARGE SCALE GENOMIC DNA]</scope>
    <source>
        <strain evidence="3 4">CN-1</strain>
    </source>
</reference>
<evidence type="ECO:0000313" key="3">
    <source>
        <dbReference type="EMBL" id="BCX50392.1"/>
    </source>
</evidence>
<evidence type="ECO:0008006" key="5">
    <source>
        <dbReference type="Google" id="ProtNLM"/>
    </source>
</evidence>
<organism evidence="3 4">
    <name type="scientific">Haloferula helveola</name>
    <dbReference type="NCBI Taxonomy" id="490095"/>
    <lineage>
        <taxon>Bacteria</taxon>
        <taxon>Pseudomonadati</taxon>
        <taxon>Verrucomicrobiota</taxon>
        <taxon>Verrucomicrobiia</taxon>
        <taxon>Verrucomicrobiales</taxon>
        <taxon>Verrucomicrobiaceae</taxon>
        <taxon>Haloferula</taxon>
    </lineage>
</organism>
<dbReference type="EMBL" id="AP024702">
    <property type="protein sequence ID" value="BCX50392.1"/>
    <property type="molecule type" value="Genomic_DNA"/>
</dbReference>
<evidence type="ECO:0000313" key="4">
    <source>
        <dbReference type="Proteomes" id="UP001374893"/>
    </source>
</evidence>
<keyword evidence="2" id="KW-0472">Membrane</keyword>
<keyword evidence="4" id="KW-1185">Reference proteome</keyword>
<feature type="region of interest" description="Disordered" evidence="1">
    <location>
        <begin position="117"/>
        <end position="138"/>
    </location>
</feature>
<sequence length="138" mass="15310">MNPTVTTYALYLTLALPLTIWVARTLHRNGRIFLVDCFHGNEQLADSVNHLLVVGFYLINIGFVSLYLKVVDEVVAVRGIFEALSAKMGVVLLVLGAMHFFNLFVFTRLRRRAELERSGPPALPHGRSGVGQAFTPNA</sequence>
<accession>A0ABN6HDT8</accession>
<feature type="transmembrane region" description="Helical" evidence="2">
    <location>
        <begin position="6"/>
        <end position="26"/>
    </location>
</feature>
<proteinExistence type="predicted"/>
<feature type="transmembrane region" description="Helical" evidence="2">
    <location>
        <begin position="47"/>
        <end position="68"/>
    </location>
</feature>